<feature type="transmembrane region" description="Helical" evidence="5">
    <location>
        <begin position="6"/>
        <end position="26"/>
    </location>
</feature>
<dbReference type="GO" id="GO:0046427">
    <property type="term" value="P:positive regulation of receptor signaling pathway via JAK-STAT"/>
    <property type="evidence" value="ECO:0007669"/>
    <property type="project" value="TreeGrafter"/>
</dbReference>
<dbReference type="GO" id="GO:0031667">
    <property type="term" value="P:response to nutrient levels"/>
    <property type="evidence" value="ECO:0007669"/>
    <property type="project" value="TreeGrafter"/>
</dbReference>
<dbReference type="InterPro" id="IPR001400">
    <property type="entry name" value="Somatotropin/Prolactin"/>
</dbReference>
<accession>A0A8C2MJI8</accession>
<dbReference type="Proteomes" id="UP000694386">
    <property type="component" value="Unplaced"/>
</dbReference>
<reference evidence="6" key="1">
    <citation type="submission" date="2025-08" db="UniProtKB">
        <authorList>
            <consortium name="Ensembl"/>
        </authorList>
    </citation>
    <scope>IDENTIFICATION</scope>
</reference>
<keyword evidence="5" id="KW-0472">Membrane</keyword>
<evidence type="ECO:0000256" key="1">
    <source>
        <dbReference type="ARBA" id="ARBA00004613"/>
    </source>
</evidence>
<dbReference type="GO" id="GO:0005615">
    <property type="term" value="C:extracellular space"/>
    <property type="evidence" value="ECO:0007669"/>
    <property type="project" value="TreeGrafter"/>
</dbReference>
<dbReference type="GO" id="GO:1903489">
    <property type="term" value="P:positive regulation of lactation"/>
    <property type="evidence" value="ECO:0007669"/>
    <property type="project" value="TreeGrafter"/>
</dbReference>
<evidence type="ECO:0000256" key="4">
    <source>
        <dbReference type="RuleBase" id="RU003618"/>
    </source>
</evidence>
<keyword evidence="5" id="KW-1133">Transmembrane helix</keyword>
<dbReference type="Ensembl" id="ENSCGRT00001023914.1">
    <property type="protein sequence ID" value="ENSCGRP00001019670.1"/>
    <property type="gene ID" value="ENSCGRG00001019049.1"/>
</dbReference>
<dbReference type="PANTHER" id="PTHR11417">
    <property type="entry name" value="SOMATOTROPIN,PROLACTIN"/>
    <property type="match status" value="1"/>
</dbReference>
<comment type="subcellular location">
    <subcellularLocation>
        <location evidence="1 4">Secreted</location>
    </subcellularLocation>
</comment>
<dbReference type="PRINTS" id="PR00836">
    <property type="entry name" value="SOMATOTROPIN"/>
</dbReference>
<protein>
    <submittedName>
        <fullName evidence="6">Prolactin-6A1-like</fullName>
    </submittedName>
</protein>
<sequence length="233" mass="26605">MNESHVSFCFYLAGTLLMLTVLNLLLWERAASVPMHASLIDHDMMSLKDLLDHAVTLSYNITELTTEIQRIFLEDVQYTPGRWFPERELTGCHTSAVSVSIPKDGAQQIHGVFLLKETISLLEAWKYPLHHIATVLSHMEDAPNDIISRAKNIEAKTKELLADLKRILSKIQPGFPESYAYPTWNGLASLQSPDEETRFFALYNFLHCLTKDSRKVHSNLKLLQCQLLYQTDC</sequence>
<evidence type="ECO:0000313" key="7">
    <source>
        <dbReference type="Proteomes" id="UP000694386"/>
    </source>
</evidence>
<dbReference type="GO" id="GO:0005148">
    <property type="term" value="F:prolactin receptor binding"/>
    <property type="evidence" value="ECO:0007669"/>
    <property type="project" value="TreeGrafter"/>
</dbReference>
<dbReference type="GO" id="GO:0008284">
    <property type="term" value="P:positive regulation of cell population proliferation"/>
    <property type="evidence" value="ECO:0007669"/>
    <property type="project" value="TreeGrafter"/>
</dbReference>
<dbReference type="AlphaFoldDB" id="A0A8C2MJI8"/>
<dbReference type="GO" id="GO:0030879">
    <property type="term" value="P:mammary gland development"/>
    <property type="evidence" value="ECO:0007669"/>
    <property type="project" value="TreeGrafter"/>
</dbReference>
<comment type="similarity">
    <text evidence="2 4">Belongs to the somatotropin/prolactin family.</text>
</comment>
<dbReference type="SUPFAM" id="SSF47266">
    <property type="entry name" value="4-helical cytokines"/>
    <property type="match status" value="1"/>
</dbReference>
<dbReference type="PANTHER" id="PTHR11417:SF10">
    <property type="entry name" value="PROLACTIN-6A1"/>
    <property type="match status" value="1"/>
</dbReference>
<organism evidence="6 7">
    <name type="scientific">Cricetulus griseus</name>
    <name type="common">Chinese hamster</name>
    <name type="synonym">Cricetulus barabensis griseus</name>
    <dbReference type="NCBI Taxonomy" id="10029"/>
    <lineage>
        <taxon>Eukaryota</taxon>
        <taxon>Metazoa</taxon>
        <taxon>Chordata</taxon>
        <taxon>Craniata</taxon>
        <taxon>Vertebrata</taxon>
        <taxon>Euteleostomi</taxon>
        <taxon>Mammalia</taxon>
        <taxon>Eutheria</taxon>
        <taxon>Euarchontoglires</taxon>
        <taxon>Glires</taxon>
        <taxon>Rodentia</taxon>
        <taxon>Myomorpha</taxon>
        <taxon>Muroidea</taxon>
        <taxon>Cricetidae</taxon>
        <taxon>Cricetinae</taxon>
        <taxon>Cricetulus</taxon>
    </lineage>
</organism>
<evidence type="ECO:0000313" key="6">
    <source>
        <dbReference type="Ensembl" id="ENSCGRP00001019670.1"/>
    </source>
</evidence>
<evidence type="ECO:0000256" key="5">
    <source>
        <dbReference type="SAM" id="Phobius"/>
    </source>
</evidence>
<reference evidence="6" key="2">
    <citation type="submission" date="2025-09" db="UniProtKB">
        <authorList>
            <consortium name="Ensembl"/>
        </authorList>
    </citation>
    <scope>IDENTIFICATION</scope>
</reference>
<dbReference type="CDD" id="cd10288">
    <property type="entry name" value="prolactin_like"/>
    <property type="match status" value="1"/>
</dbReference>
<dbReference type="InterPro" id="IPR009079">
    <property type="entry name" value="4_helix_cytokine-like_core"/>
</dbReference>
<name>A0A8C2MJI8_CRIGR</name>
<keyword evidence="3" id="KW-0964">Secreted</keyword>
<dbReference type="GO" id="GO:0007565">
    <property type="term" value="P:female pregnancy"/>
    <property type="evidence" value="ECO:0007669"/>
    <property type="project" value="TreeGrafter"/>
</dbReference>
<proteinExistence type="inferred from homology"/>
<dbReference type="Pfam" id="PF00103">
    <property type="entry name" value="Hormone_1"/>
    <property type="match status" value="1"/>
</dbReference>
<keyword evidence="4" id="KW-0372">Hormone</keyword>
<evidence type="ECO:0000256" key="3">
    <source>
        <dbReference type="ARBA" id="ARBA00022525"/>
    </source>
</evidence>
<evidence type="ECO:0000256" key="2">
    <source>
        <dbReference type="ARBA" id="ARBA00008474"/>
    </source>
</evidence>
<keyword evidence="5" id="KW-0812">Transmembrane</keyword>
<dbReference type="GO" id="GO:0005179">
    <property type="term" value="F:hormone activity"/>
    <property type="evidence" value="ECO:0007669"/>
    <property type="project" value="UniProtKB-KW"/>
</dbReference>
<dbReference type="Gene3D" id="1.20.1250.10">
    <property type="match status" value="1"/>
</dbReference>